<keyword evidence="3" id="KW-0633">Potassium transport</keyword>
<evidence type="ECO:0000313" key="14">
    <source>
        <dbReference type="EMBL" id="GET32930.1"/>
    </source>
</evidence>
<dbReference type="InterPro" id="IPR005821">
    <property type="entry name" value="Ion_trans_dom"/>
</dbReference>
<protein>
    <submittedName>
        <fullName evidence="14">Ion transporter</fullName>
    </submittedName>
</protein>
<evidence type="ECO:0000256" key="6">
    <source>
        <dbReference type="ARBA" id="ARBA00022882"/>
    </source>
</evidence>
<feature type="transmembrane region" description="Helical" evidence="12">
    <location>
        <begin position="52"/>
        <end position="71"/>
    </location>
</feature>
<keyword evidence="8 12" id="KW-1133">Transmembrane helix</keyword>
<dbReference type="RefSeq" id="WP_027585186.1">
    <property type="nucleotide sequence ID" value="NZ_BLAX01000001.1"/>
</dbReference>
<dbReference type="AlphaFoldDB" id="A0A5M4AYF1"/>
<keyword evidence="10 12" id="KW-0472">Membrane</keyword>
<evidence type="ECO:0000259" key="13">
    <source>
        <dbReference type="Pfam" id="PF00520"/>
    </source>
</evidence>
<feature type="domain" description="Ion transport" evidence="13">
    <location>
        <begin position="21"/>
        <end position="235"/>
    </location>
</feature>
<keyword evidence="4 12" id="KW-0812">Transmembrane</keyword>
<keyword evidence="9" id="KW-0406">Ion transport</keyword>
<evidence type="ECO:0000256" key="1">
    <source>
        <dbReference type="ARBA" id="ARBA00004141"/>
    </source>
</evidence>
<evidence type="ECO:0000256" key="3">
    <source>
        <dbReference type="ARBA" id="ARBA00022538"/>
    </source>
</evidence>
<dbReference type="Pfam" id="PF00520">
    <property type="entry name" value="Ion_trans"/>
    <property type="match status" value="1"/>
</dbReference>
<dbReference type="OrthoDB" id="9799090at2"/>
<reference evidence="14 15" key="1">
    <citation type="submission" date="2019-10" db="EMBL/GenBank/DDBJ databases">
        <title>Prolixibacter strains distinguished by the presence of nitrate reductase genes were adept at nitrate-dependent anaerobic corrosion of metallic iron and carbon steel.</title>
        <authorList>
            <person name="Iino T."/>
            <person name="Shono N."/>
            <person name="Ito K."/>
            <person name="Nakamura R."/>
            <person name="Sueoka K."/>
            <person name="Harayama S."/>
            <person name="Ohkuma M."/>
        </authorList>
    </citation>
    <scope>NUCLEOTIDE SEQUENCE [LARGE SCALE GENOMIC DNA]</scope>
    <source>
        <strain evidence="14 15">JCM 13498</strain>
    </source>
</reference>
<keyword evidence="6" id="KW-0851">Voltage-gated channel</keyword>
<feature type="transmembrane region" description="Helical" evidence="12">
    <location>
        <begin position="80"/>
        <end position="100"/>
    </location>
</feature>
<proteinExistence type="predicted"/>
<dbReference type="InterPro" id="IPR028325">
    <property type="entry name" value="VG_K_chnl"/>
</dbReference>
<dbReference type="GO" id="GO:0005249">
    <property type="term" value="F:voltage-gated potassium channel activity"/>
    <property type="evidence" value="ECO:0007669"/>
    <property type="project" value="InterPro"/>
</dbReference>
<feature type="transmembrane region" description="Helical" evidence="12">
    <location>
        <begin position="181"/>
        <end position="202"/>
    </location>
</feature>
<dbReference type="GO" id="GO:0001508">
    <property type="term" value="P:action potential"/>
    <property type="evidence" value="ECO:0007669"/>
    <property type="project" value="TreeGrafter"/>
</dbReference>
<dbReference type="Proteomes" id="UP000391834">
    <property type="component" value="Unassembled WGS sequence"/>
</dbReference>
<dbReference type="PANTHER" id="PTHR11537">
    <property type="entry name" value="VOLTAGE-GATED POTASSIUM CHANNEL"/>
    <property type="match status" value="1"/>
</dbReference>
<evidence type="ECO:0000256" key="10">
    <source>
        <dbReference type="ARBA" id="ARBA00023136"/>
    </source>
</evidence>
<dbReference type="PANTHER" id="PTHR11537:SF254">
    <property type="entry name" value="POTASSIUM VOLTAGE-GATED CHANNEL PROTEIN SHAB"/>
    <property type="match status" value="1"/>
</dbReference>
<comment type="caution">
    <text evidence="14">The sequence shown here is derived from an EMBL/GenBank/DDBJ whole genome shotgun (WGS) entry which is preliminary data.</text>
</comment>
<dbReference type="SUPFAM" id="SSF81324">
    <property type="entry name" value="Voltage-gated potassium channels"/>
    <property type="match status" value="1"/>
</dbReference>
<evidence type="ECO:0000256" key="8">
    <source>
        <dbReference type="ARBA" id="ARBA00022989"/>
    </source>
</evidence>
<dbReference type="EMBL" id="BLAX01000001">
    <property type="protein sequence ID" value="GET32930.1"/>
    <property type="molecule type" value="Genomic_DNA"/>
</dbReference>
<feature type="transmembrane region" description="Helical" evidence="12">
    <location>
        <begin position="209"/>
        <end position="227"/>
    </location>
</feature>
<dbReference type="GO" id="GO:0008076">
    <property type="term" value="C:voltage-gated potassium channel complex"/>
    <property type="evidence" value="ECO:0007669"/>
    <property type="project" value="InterPro"/>
</dbReference>
<evidence type="ECO:0000256" key="7">
    <source>
        <dbReference type="ARBA" id="ARBA00022958"/>
    </source>
</evidence>
<dbReference type="PRINTS" id="PR00169">
    <property type="entry name" value="KCHANNEL"/>
</dbReference>
<keyword evidence="7" id="KW-0630">Potassium</keyword>
<name>A0A5M4AYF1_9BACT</name>
<feature type="transmembrane region" description="Helical" evidence="12">
    <location>
        <begin position="144"/>
        <end position="166"/>
    </location>
</feature>
<accession>A0A5M4AYF1</accession>
<evidence type="ECO:0000256" key="11">
    <source>
        <dbReference type="ARBA" id="ARBA00023303"/>
    </source>
</evidence>
<dbReference type="Gene3D" id="1.10.287.70">
    <property type="match status" value="1"/>
</dbReference>
<evidence type="ECO:0000256" key="9">
    <source>
        <dbReference type="ARBA" id="ARBA00023065"/>
    </source>
</evidence>
<evidence type="ECO:0000256" key="5">
    <source>
        <dbReference type="ARBA" id="ARBA00022826"/>
    </source>
</evidence>
<sequence>MQKLKHILYRIIFGTETPAGRAFDVVLLWAILLSVLTVVLESVKSVRVAYPGTFQFLEWFFTILFTAEYILRILTHPRKYITSFFGIIDLLAVLPTYAGLFFLRSHFLLTVRAFRLLRIFRILKLGRYMHESQVLISALKKSMYKIIVFFGVVLTLVLFLGTLMYLVEGERNGFTSIPQSIYWAIVTITTVGYGDIAPATVLGKFISSVAMLIGYSIIAVPTGIITVEISDAVKSSQQQKQLTCPSCDYREPDKEARFCKKCGTKLE</sequence>
<dbReference type="InterPro" id="IPR027359">
    <property type="entry name" value="Volt_channel_dom_sf"/>
</dbReference>
<dbReference type="Gene3D" id="1.20.120.350">
    <property type="entry name" value="Voltage-gated potassium channels. Chain C"/>
    <property type="match status" value="1"/>
</dbReference>
<gene>
    <name evidence="14" type="ORF">PbJCM13498_17930</name>
</gene>
<evidence type="ECO:0000256" key="2">
    <source>
        <dbReference type="ARBA" id="ARBA00022448"/>
    </source>
</evidence>
<evidence type="ECO:0000313" key="15">
    <source>
        <dbReference type="Proteomes" id="UP000391834"/>
    </source>
</evidence>
<evidence type="ECO:0000256" key="4">
    <source>
        <dbReference type="ARBA" id="ARBA00022692"/>
    </source>
</evidence>
<keyword evidence="2" id="KW-0813">Transport</keyword>
<organism evidence="14 15">
    <name type="scientific">Prolixibacter bellariivorans</name>
    <dbReference type="NCBI Taxonomy" id="314319"/>
    <lineage>
        <taxon>Bacteria</taxon>
        <taxon>Pseudomonadati</taxon>
        <taxon>Bacteroidota</taxon>
        <taxon>Bacteroidia</taxon>
        <taxon>Marinilabiliales</taxon>
        <taxon>Prolixibacteraceae</taxon>
        <taxon>Prolixibacter</taxon>
    </lineage>
</organism>
<keyword evidence="11" id="KW-0407">Ion channel</keyword>
<comment type="subcellular location">
    <subcellularLocation>
        <location evidence="1">Membrane</location>
        <topology evidence="1">Multi-pass membrane protein</topology>
    </subcellularLocation>
</comment>
<keyword evidence="15" id="KW-1185">Reference proteome</keyword>
<feature type="transmembrane region" description="Helical" evidence="12">
    <location>
        <begin position="21"/>
        <end position="40"/>
    </location>
</feature>
<evidence type="ECO:0000256" key="12">
    <source>
        <dbReference type="SAM" id="Phobius"/>
    </source>
</evidence>
<keyword evidence="5" id="KW-0631">Potassium channel</keyword>